<evidence type="ECO:0000313" key="5">
    <source>
        <dbReference type="Proteomes" id="UP000225706"/>
    </source>
</evidence>
<dbReference type="Pfam" id="PF08797">
    <property type="entry name" value="HIRAN"/>
    <property type="match status" value="1"/>
</dbReference>
<keyword evidence="1" id="KW-0479">Metal-binding</keyword>
<keyword evidence="5" id="KW-1185">Reference proteome</keyword>
<evidence type="ECO:0000256" key="2">
    <source>
        <dbReference type="ARBA" id="ARBA00022801"/>
    </source>
</evidence>
<dbReference type="GO" id="GO:0016818">
    <property type="term" value="F:hydrolase activity, acting on acid anhydrides, in phosphorus-containing anhydrides"/>
    <property type="evidence" value="ECO:0007669"/>
    <property type="project" value="InterPro"/>
</dbReference>
<keyword evidence="2" id="KW-0378">Hydrolase</keyword>
<accession>A0A2B4RL45</accession>
<dbReference type="GO" id="GO:0008270">
    <property type="term" value="F:zinc ion binding"/>
    <property type="evidence" value="ECO:0007669"/>
    <property type="project" value="InterPro"/>
</dbReference>
<dbReference type="GO" id="GO:0003676">
    <property type="term" value="F:nucleic acid binding"/>
    <property type="evidence" value="ECO:0007669"/>
    <property type="project" value="InterPro"/>
</dbReference>
<reference evidence="5" key="1">
    <citation type="journal article" date="2017" name="bioRxiv">
        <title>Comparative analysis of the genomes of Stylophora pistillata and Acropora digitifera provides evidence for extensive differences between species of corals.</title>
        <authorList>
            <person name="Voolstra C.R."/>
            <person name="Li Y."/>
            <person name="Liew Y.J."/>
            <person name="Baumgarten S."/>
            <person name="Zoccola D."/>
            <person name="Flot J.-F."/>
            <person name="Tambutte S."/>
            <person name="Allemand D."/>
            <person name="Aranda M."/>
        </authorList>
    </citation>
    <scope>NUCLEOTIDE SEQUENCE [LARGE SCALE GENOMIC DNA]</scope>
</reference>
<gene>
    <name evidence="4" type="ORF">AWC38_SpisGene18702</name>
</gene>
<sequence>MIWVSVVLRRTVEMVNEYELYLEASTRGYHAYFKDATVYIGEILFCELEPDNQHSKYAVVVKNEDDSIVGHVPAELSKIFNKFLSEYGKIEAECIGNRFNKGRGNGLELPVDYRLVGNARYLKKLLKELQEKNTESNYNWKLSTVQKCRV</sequence>
<dbReference type="InterPro" id="IPR014905">
    <property type="entry name" value="HIRAN"/>
</dbReference>
<dbReference type="OrthoDB" id="5977542at2759"/>
<dbReference type="SMART" id="SM00910">
    <property type="entry name" value="HIRAN"/>
    <property type="match status" value="1"/>
</dbReference>
<evidence type="ECO:0000256" key="1">
    <source>
        <dbReference type="ARBA" id="ARBA00022723"/>
    </source>
</evidence>
<organism evidence="4 5">
    <name type="scientific">Stylophora pistillata</name>
    <name type="common">Smooth cauliflower coral</name>
    <dbReference type="NCBI Taxonomy" id="50429"/>
    <lineage>
        <taxon>Eukaryota</taxon>
        <taxon>Metazoa</taxon>
        <taxon>Cnidaria</taxon>
        <taxon>Anthozoa</taxon>
        <taxon>Hexacorallia</taxon>
        <taxon>Scleractinia</taxon>
        <taxon>Astrocoeniina</taxon>
        <taxon>Pocilloporidae</taxon>
        <taxon>Stylophora</taxon>
    </lineage>
</organism>
<evidence type="ECO:0000259" key="3">
    <source>
        <dbReference type="SMART" id="SM00910"/>
    </source>
</evidence>
<proteinExistence type="predicted"/>
<feature type="domain" description="HIRAN" evidence="3">
    <location>
        <begin position="19"/>
        <end position="119"/>
    </location>
</feature>
<dbReference type="Proteomes" id="UP000225706">
    <property type="component" value="Unassembled WGS sequence"/>
</dbReference>
<comment type="caution">
    <text evidence="4">The sequence shown here is derived from an EMBL/GenBank/DDBJ whole genome shotgun (WGS) entry which is preliminary data.</text>
</comment>
<protein>
    <recommendedName>
        <fullName evidence="3">HIRAN domain-containing protein</fullName>
    </recommendedName>
</protein>
<dbReference type="STRING" id="50429.A0A2B4RL45"/>
<dbReference type="AlphaFoldDB" id="A0A2B4RL45"/>
<dbReference type="Gene3D" id="3.30.70.2330">
    <property type="match status" value="1"/>
</dbReference>
<name>A0A2B4RL45_STYPI</name>
<evidence type="ECO:0000313" key="4">
    <source>
        <dbReference type="EMBL" id="PFX16995.1"/>
    </source>
</evidence>
<dbReference type="EMBL" id="LSMT01000504">
    <property type="protein sequence ID" value="PFX16995.1"/>
    <property type="molecule type" value="Genomic_DNA"/>
</dbReference>